<evidence type="ECO:0000313" key="3">
    <source>
        <dbReference type="EMBL" id="MFD1718118.1"/>
    </source>
</evidence>
<reference evidence="4" key="1">
    <citation type="journal article" date="2019" name="Int. J. Syst. Evol. Microbiol.">
        <title>The Global Catalogue of Microorganisms (GCM) 10K type strain sequencing project: providing services to taxonomists for standard genome sequencing and annotation.</title>
        <authorList>
            <consortium name="The Broad Institute Genomics Platform"/>
            <consortium name="The Broad Institute Genome Sequencing Center for Infectious Disease"/>
            <person name="Wu L."/>
            <person name="Ma J."/>
        </authorList>
    </citation>
    <scope>NUCLEOTIDE SEQUENCE [LARGE SCALE GENOMIC DNA]</scope>
    <source>
        <strain evidence="4">JCM 17130</strain>
    </source>
</reference>
<evidence type="ECO:0000256" key="1">
    <source>
        <dbReference type="SAM" id="MobiDB-lite"/>
    </source>
</evidence>
<accession>A0ABW4L3U1</accession>
<keyword evidence="4" id="KW-1185">Reference proteome</keyword>
<evidence type="ECO:0000313" key="4">
    <source>
        <dbReference type="Proteomes" id="UP001597277"/>
    </source>
</evidence>
<dbReference type="EMBL" id="JBHUEE010000004">
    <property type="protein sequence ID" value="MFD1718118.1"/>
    <property type="molecule type" value="Genomic_DNA"/>
</dbReference>
<sequence>MRYHSDGSTTFNPNDCPDLGGPDMPSMGTEDYEPPDSEPDEPDAPEPEPEPEPIVVTVEDLQSLPIDPGGLNVQPGRGWVLVNKETIAYTGATEQYLRTHVLGTPVEVHVVPVDHTWDWGDGTVTTTEDPGAPYPEHSVFHTYTQAGDSRQITVTTRWIGEFQVAGSGPWLPVEGLATTTVTSEPFEVREADTYLTAPGG</sequence>
<dbReference type="InterPro" id="IPR000601">
    <property type="entry name" value="PKD_dom"/>
</dbReference>
<feature type="compositionally biased region" description="Polar residues" evidence="1">
    <location>
        <begin position="1"/>
        <end position="13"/>
    </location>
</feature>
<evidence type="ECO:0000259" key="2">
    <source>
        <dbReference type="PROSITE" id="PS50093"/>
    </source>
</evidence>
<dbReference type="Proteomes" id="UP001597277">
    <property type="component" value="Unassembled WGS sequence"/>
</dbReference>
<dbReference type="RefSeq" id="WP_388005754.1">
    <property type="nucleotide sequence ID" value="NZ_JBHUEE010000004.1"/>
</dbReference>
<gene>
    <name evidence="3" type="ORF">ACFSE6_09745</name>
</gene>
<feature type="compositionally biased region" description="Acidic residues" evidence="1">
    <location>
        <begin position="30"/>
        <end position="51"/>
    </location>
</feature>
<comment type="caution">
    <text evidence="3">The sequence shown here is derived from an EMBL/GenBank/DDBJ whole genome shotgun (WGS) entry which is preliminary data.</text>
</comment>
<name>A0ABW4L3U1_9MICO</name>
<protein>
    <recommendedName>
        <fullName evidence="2">PKD domain-containing protein</fullName>
    </recommendedName>
</protein>
<feature type="region of interest" description="Disordered" evidence="1">
    <location>
        <begin position="1"/>
        <end position="51"/>
    </location>
</feature>
<dbReference type="PROSITE" id="PS50093">
    <property type="entry name" value="PKD"/>
    <property type="match status" value="1"/>
</dbReference>
<proteinExistence type="predicted"/>
<feature type="domain" description="PKD" evidence="2">
    <location>
        <begin position="112"/>
        <end position="148"/>
    </location>
</feature>
<organism evidence="3 4">
    <name type="scientific">Georgenia deserti</name>
    <dbReference type="NCBI Taxonomy" id="2093781"/>
    <lineage>
        <taxon>Bacteria</taxon>
        <taxon>Bacillati</taxon>
        <taxon>Actinomycetota</taxon>
        <taxon>Actinomycetes</taxon>
        <taxon>Micrococcales</taxon>
        <taxon>Bogoriellaceae</taxon>
        <taxon>Georgenia</taxon>
    </lineage>
</organism>